<dbReference type="Proteomes" id="UP000562124">
    <property type="component" value="Unassembled WGS sequence"/>
</dbReference>
<feature type="domain" description="GGDEF" evidence="3">
    <location>
        <begin position="226"/>
        <end position="356"/>
    </location>
</feature>
<evidence type="ECO:0000313" key="5">
    <source>
        <dbReference type="Proteomes" id="UP000562124"/>
    </source>
</evidence>
<dbReference type="EMBL" id="JABCJJ010000008">
    <property type="protein sequence ID" value="NMR20046.1"/>
    <property type="molecule type" value="Genomic_DNA"/>
</dbReference>
<feature type="transmembrane region" description="Helical" evidence="2">
    <location>
        <begin position="43"/>
        <end position="63"/>
    </location>
</feature>
<dbReference type="NCBIfam" id="TIGR00254">
    <property type="entry name" value="GGDEF"/>
    <property type="match status" value="1"/>
</dbReference>
<keyword evidence="2" id="KW-0472">Membrane</keyword>
<dbReference type="SUPFAM" id="SSF55073">
    <property type="entry name" value="Nucleotide cyclase"/>
    <property type="match status" value="1"/>
</dbReference>
<feature type="transmembrane region" description="Helical" evidence="2">
    <location>
        <begin position="69"/>
        <end position="90"/>
    </location>
</feature>
<dbReference type="CDD" id="cd01949">
    <property type="entry name" value="GGDEF"/>
    <property type="match status" value="1"/>
</dbReference>
<feature type="transmembrane region" description="Helical" evidence="2">
    <location>
        <begin position="147"/>
        <end position="166"/>
    </location>
</feature>
<dbReference type="SMART" id="SM00267">
    <property type="entry name" value="GGDEF"/>
    <property type="match status" value="1"/>
</dbReference>
<organism evidence="4 5">
    <name type="scientific">Cellulomonas fimi</name>
    <dbReference type="NCBI Taxonomy" id="1708"/>
    <lineage>
        <taxon>Bacteria</taxon>
        <taxon>Bacillati</taxon>
        <taxon>Actinomycetota</taxon>
        <taxon>Actinomycetes</taxon>
        <taxon>Micrococcales</taxon>
        <taxon>Cellulomonadaceae</taxon>
        <taxon>Cellulomonas</taxon>
    </lineage>
</organism>
<dbReference type="PANTHER" id="PTHR45138:SF9">
    <property type="entry name" value="DIGUANYLATE CYCLASE DGCM-RELATED"/>
    <property type="match status" value="1"/>
</dbReference>
<dbReference type="Gene3D" id="3.30.70.270">
    <property type="match status" value="1"/>
</dbReference>
<name>A0A7Y0LY43_CELFI</name>
<dbReference type="PANTHER" id="PTHR45138">
    <property type="entry name" value="REGULATORY COMPONENTS OF SENSORY TRANSDUCTION SYSTEM"/>
    <property type="match status" value="1"/>
</dbReference>
<feature type="transmembrane region" description="Helical" evidence="2">
    <location>
        <begin position="122"/>
        <end position="140"/>
    </location>
</feature>
<dbReference type="GO" id="GO:1902201">
    <property type="term" value="P:negative regulation of bacterial-type flagellum-dependent cell motility"/>
    <property type="evidence" value="ECO:0007669"/>
    <property type="project" value="TreeGrafter"/>
</dbReference>
<keyword evidence="2" id="KW-0812">Transmembrane</keyword>
<keyword evidence="5" id="KW-1185">Reference proteome</keyword>
<keyword evidence="2" id="KW-1133">Transmembrane helix</keyword>
<dbReference type="GO" id="GO:0052621">
    <property type="term" value="F:diguanylate cyclase activity"/>
    <property type="evidence" value="ECO:0007669"/>
    <property type="project" value="TreeGrafter"/>
</dbReference>
<evidence type="ECO:0000313" key="4">
    <source>
        <dbReference type="EMBL" id="NMR20046.1"/>
    </source>
</evidence>
<dbReference type="GO" id="GO:0005886">
    <property type="term" value="C:plasma membrane"/>
    <property type="evidence" value="ECO:0007669"/>
    <property type="project" value="TreeGrafter"/>
</dbReference>
<dbReference type="Pfam" id="PF00990">
    <property type="entry name" value="GGDEF"/>
    <property type="match status" value="1"/>
</dbReference>
<dbReference type="PROSITE" id="PS50887">
    <property type="entry name" value="GGDEF"/>
    <property type="match status" value="1"/>
</dbReference>
<feature type="region of interest" description="Disordered" evidence="1">
    <location>
        <begin position="357"/>
        <end position="377"/>
    </location>
</feature>
<feature type="compositionally biased region" description="Low complexity" evidence="1">
    <location>
        <begin position="1"/>
        <end position="17"/>
    </location>
</feature>
<dbReference type="GO" id="GO:0043709">
    <property type="term" value="P:cell adhesion involved in single-species biofilm formation"/>
    <property type="evidence" value="ECO:0007669"/>
    <property type="project" value="TreeGrafter"/>
</dbReference>
<dbReference type="InterPro" id="IPR000160">
    <property type="entry name" value="GGDEF_dom"/>
</dbReference>
<reference evidence="4 5" key="1">
    <citation type="submission" date="2020-04" db="EMBL/GenBank/DDBJ databases">
        <title>Sequencing and Assembly of C. fimi.</title>
        <authorList>
            <person name="Ramsey A.R."/>
        </authorList>
    </citation>
    <scope>NUCLEOTIDE SEQUENCE [LARGE SCALE GENOMIC DNA]</scope>
    <source>
        <strain evidence="4 5">SB</strain>
    </source>
</reference>
<gene>
    <name evidence="4" type="ORF">HIR71_07385</name>
</gene>
<dbReference type="InterPro" id="IPR029787">
    <property type="entry name" value="Nucleotide_cyclase"/>
</dbReference>
<dbReference type="InterPro" id="IPR050469">
    <property type="entry name" value="Diguanylate_Cyclase"/>
</dbReference>
<accession>A0A7Y0LY43</accession>
<dbReference type="AlphaFoldDB" id="A0A7Y0LY43"/>
<evidence type="ECO:0000256" key="2">
    <source>
        <dbReference type="SAM" id="Phobius"/>
    </source>
</evidence>
<sequence length="377" mass="39843">MTTDPGPGAAPGVPLAGDPRTPPATALLRRLPAWARTGTDDVVAGRALLALTGAVILTTAPLLDLESSQWTPLVAVSGAMAAALLVSLVLPWSRLPAGASTAFPTACLLALLALGLTSEGVASTYVGVIALVFGYAGLFHGSRVGRLLLPLALVTYLSMFTTFTNATYVRTAVWAAFWIASSEVLVAMSAQQRTAAALLDRANRTDSLTSLENRRGLDLRLAALQPGDCLALCDLDHFKAVNDSRGHAYGDLVLERFGHAIAQFLRRRDHAARYGGEEFVLLFAQTSPEQAVTALEALRREWLTAPLPDDGAPVTFSAGVASFEGDRSVDEVLRGADTALYAAKAAGRDRFELAAWDTPSDAGSDVPPVHLREARRS</sequence>
<dbReference type="RefSeq" id="WP_169324420.1">
    <property type="nucleotide sequence ID" value="NZ_JABCJJ010000008.1"/>
</dbReference>
<dbReference type="InterPro" id="IPR043128">
    <property type="entry name" value="Rev_trsase/Diguanyl_cyclase"/>
</dbReference>
<feature type="transmembrane region" description="Helical" evidence="2">
    <location>
        <begin position="97"/>
        <end position="116"/>
    </location>
</feature>
<feature type="region of interest" description="Disordered" evidence="1">
    <location>
        <begin position="1"/>
        <end position="21"/>
    </location>
</feature>
<comment type="caution">
    <text evidence="4">The sequence shown here is derived from an EMBL/GenBank/DDBJ whole genome shotgun (WGS) entry which is preliminary data.</text>
</comment>
<proteinExistence type="predicted"/>
<protein>
    <submittedName>
        <fullName evidence="4">GGDEF domain-containing protein</fullName>
    </submittedName>
</protein>
<evidence type="ECO:0000259" key="3">
    <source>
        <dbReference type="PROSITE" id="PS50887"/>
    </source>
</evidence>
<evidence type="ECO:0000256" key="1">
    <source>
        <dbReference type="SAM" id="MobiDB-lite"/>
    </source>
</evidence>